<protein>
    <submittedName>
        <fullName evidence="2">Uncharacterized protein</fullName>
    </submittedName>
</protein>
<comment type="caution">
    <text evidence="2">The sequence shown here is derived from an EMBL/GenBank/DDBJ whole genome shotgun (WGS) entry which is preliminary data.</text>
</comment>
<dbReference type="InParanoid" id="A0A200R3Z2"/>
<gene>
    <name evidence="2" type="ORF">BVC80_1837g267</name>
</gene>
<dbReference type="OrthoDB" id="603213at2759"/>
<organism evidence="2 3">
    <name type="scientific">Macleaya cordata</name>
    <name type="common">Five-seeded plume-poppy</name>
    <name type="synonym">Bocconia cordata</name>
    <dbReference type="NCBI Taxonomy" id="56857"/>
    <lineage>
        <taxon>Eukaryota</taxon>
        <taxon>Viridiplantae</taxon>
        <taxon>Streptophyta</taxon>
        <taxon>Embryophyta</taxon>
        <taxon>Tracheophyta</taxon>
        <taxon>Spermatophyta</taxon>
        <taxon>Magnoliopsida</taxon>
        <taxon>Ranunculales</taxon>
        <taxon>Papaveraceae</taxon>
        <taxon>Papaveroideae</taxon>
        <taxon>Macleaya</taxon>
    </lineage>
</organism>
<dbReference type="Pfam" id="PF24068">
    <property type="entry name" value="TPD1_C"/>
    <property type="match status" value="1"/>
</dbReference>
<sequence>MGECSTSDIGIIQKKVNQVQGVDEYEVEIQNYCQSCGLSGLVIGCEGFQTVEPVEPALFKQLDGGDCLINGGDFITRGIPIRFRYAWQTPTNFYPKKVVSKCSSR</sequence>
<dbReference type="EMBL" id="MVGT01000438">
    <property type="protein sequence ID" value="OVA17447.1"/>
    <property type="molecule type" value="Genomic_DNA"/>
</dbReference>
<dbReference type="Proteomes" id="UP000195402">
    <property type="component" value="Unassembled WGS sequence"/>
</dbReference>
<evidence type="ECO:0000256" key="1">
    <source>
        <dbReference type="ARBA" id="ARBA00022729"/>
    </source>
</evidence>
<evidence type="ECO:0000313" key="3">
    <source>
        <dbReference type="Proteomes" id="UP000195402"/>
    </source>
</evidence>
<dbReference type="AlphaFoldDB" id="A0A200R3Z2"/>
<reference evidence="2 3" key="1">
    <citation type="journal article" date="2017" name="Mol. Plant">
        <title>The Genome of Medicinal Plant Macleaya cordata Provides New Insights into Benzylisoquinoline Alkaloids Metabolism.</title>
        <authorList>
            <person name="Liu X."/>
            <person name="Liu Y."/>
            <person name="Huang P."/>
            <person name="Ma Y."/>
            <person name="Qing Z."/>
            <person name="Tang Q."/>
            <person name="Cao H."/>
            <person name="Cheng P."/>
            <person name="Zheng Y."/>
            <person name="Yuan Z."/>
            <person name="Zhou Y."/>
            <person name="Liu J."/>
            <person name="Tang Z."/>
            <person name="Zhuo Y."/>
            <person name="Zhang Y."/>
            <person name="Yu L."/>
            <person name="Huang J."/>
            <person name="Yang P."/>
            <person name="Peng Q."/>
            <person name="Zhang J."/>
            <person name="Jiang W."/>
            <person name="Zhang Z."/>
            <person name="Lin K."/>
            <person name="Ro D.K."/>
            <person name="Chen X."/>
            <person name="Xiong X."/>
            <person name="Shang Y."/>
            <person name="Huang S."/>
            <person name="Zeng J."/>
        </authorList>
    </citation>
    <scope>NUCLEOTIDE SEQUENCE [LARGE SCALE GENOMIC DNA]</scope>
    <source>
        <strain evidence="3">cv. BLH2017</strain>
        <tissue evidence="2">Root</tissue>
    </source>
</reference>
<dbReference type="PANTHER" id="PTHR33184:SF72">
    <property type="entry name" value="BETA-1,3-N-ACETYLGLUCOSAMINYLTRANSFERASE FAMILY PROTEIN"/>
    <property type="match status" value="1"/>
</dbReference>
<proteinExistence type="predicted"/>
<evidence type="ECO:0000313" key="2">
    <source>
        <dbReference type="EMBL" id="OVA17447.1"/>
    </source>
</evidence>
<keyword evidence="1" id="KW-0732">Signal</keyword>
<dbReference type="STRING" id="56857.A0A200R3Z2"/>
<dbReference type="InterPro" id="IPR040361">
    <property type="entry name" value="TPD1"/>
</dbReference>
<dbReference type="OMA" id="PIRFRYA"/>
<dbReference type="PANTHER" id="PTHR33184">
    <property type="entry name" value="PROTEIN TAPETUM DETERMINANT 1-LIKE-RELATED"/>
    <property type="match status" value="1"/>
</dbReference>
<accession>A0A200R3Z2</accession>
<name>A0A200R3Z2_MACCD</name>
<dbReference type="GO" id="GO:0001709">
    <property type="term" value="P:cell fate determination"/>
    <property type="evidence" value="ECO:0007669"/>
    <property type="project" value="TreeGrafter"/>
</dbReference>
<keyword evidence="3" id="KW-1185">Reference proteome</keyword>